<organism evidence="1 2">
    <name type="scientific">Mucor circinelloides f. circinelloides (strain 1006PhL)</name>
    <name type="common">Mucormycosis agent</name>
    <name type="synonym">Calyptromyces circinelloides</name>
    <dbReference type="NCBI Taxonomy" id="1220926"/>
    <lineage>
        <taxon>Eukaryota</taxon>
        <taxon>Fungi</taxon>
        <taxon>Fungi incertae sedis</taxon>
        <taxon>Mucoromycota</taxon>
        <taxon>Mucoromycotina</taxon>
        <taxon>Mucoromycetes</taxon>
        <taxon>Mucorales</taxon>
        <taxon>Mucorineae</taxon>
        <taxon>Mucoraceae</taxon>
        <taxon>Mucor</taxon>
    </lineage>
</organism>
<accession>S2KB18</accession>
<dbReference type="InParanoid" id="S2KB18"/>
<dbReference type="AlphaFoldDB" id="S2KB18"/>
<reference evidence="2" key="1">
    <citation type="submission" date="2013-05" db="EMBL/GenBank/DDBJ databases">
        <title>The Genome sequence of Mucor circinelloides f. circinelloides 1006PhL.</title>
        <authorList>
            <consortium name="The Broad Institute Genomics Platform"/>
            <person name="Cuomo C."/>
            <person name="Earl A."/>
            <person name="Findley K."/>
            <person name="Lee S.C."/>
            <person name="Walker B."/>
            <person name="Young S."/>
            <person name="Zeng Q."/>
            <person name="Gargeya S."/>
            <person name="Fitzgerald M."/>
            <person name="Haas B."/>
            <person name="Abouelleil A."/>
            <person name="Allen A.W."/>
            <person name="Alvarado L."/>
            <person name="Arachchi H.M."/>
            <person name="Berlin A.M."/>
            <person name="Chapman S.B."/>
            <person name="Gainer-Dewar J."/>
            <person name="Goldberg J."/>
            <person name="Griggs A."/>
            <person name="Gujja S."/>
            <person name="Hansen M."/>
            <person name="Howarth C."/>
            <person name="Imamovic A."/>
            <person name="Ireland A."/>
            <person name="Larimer J."/>
            <person name="McCowan C."/>
            <person name="Murphy C."/>
            <person name="Pearson M."/>
            <person name="Poon T.W."/>
            <person name="Priest M."/>
            <person name="Roberts A."/>
            <person name="Saif S."/>
            <person name="Shea T."/>
            <person name="Sisk P."/>
            <person name="Sykes S."/>
            <person name="Wortman J."/>
            <person name="Nusbaum C."/>
            <person name="Birren B."/>
        </authorList>
    </citation>
    <scope>NUCLEOTIDE SEQUENCE [LARGE SCALE GENOMIC DNA]</scope>
    <source>
        <strain evidence="2">1006PhL</strain>
    </source>
</reference>
<protein>
    <submittedName>
        <fullName evidence="1">Uncharacterized protein</fullName>
    </submittedName>
</protein>
<dbReference type="OrthoDB" id="2221424at2759"/>
<gene>
    <name evidence="1" type="ORF">HMPREF1544_03726</name>
</gene>
<sequence>MLSRLVEANPVKVNSLYTVGFLMMGLELEVLIMDIPAGNTISRVSRTKKLLFPDQGSNIGTDLTALLETVLIGRKLMEDVEAFISCSRKRKAVELDASQKSTSKYEDLGLFGKDIFTKYFELHAKDREQFSATEMLTLSSLLQCFTDIKIELTSTSKLSLDTSQIIIVPPPLADWNIRMLHTLFLEAGWITHEEDQSKLILVPWIEAHINGLQLSEKDKIIYTSICFQMQCAKELVAVSKKLASSDFLLVPSVLSSRSVCLPIMNDVLPNAIKRTIANFRNEYIIQHGVNTEDEQPESEVSKAIAKLADLLHGTRKAHFSSRKVGAISQYSCFNKYQLQGLENSQANHFYMKVSHDARVQQRARAVCDFLRASLDEYVTISDAPDGVRSVILSHANNELEWSLHSFCIEQALLQAKIIEPEEKFTYVQCEEGALQRPVKMTQIANAVLSPVIQKDVEEEELDEFAFTSDQEANGISLPLNSFYLQATIGKRQIDFILNKVINVPLVKLFTIQEKTIEIDDIMDTTFVAMWNYYQLLESNGHLDALSGFCEEHKDIILSLDHYECFSTNMPDLFNAWFRDNNDILSNEELDAYQSISIDKECTCTLNISCRMLLEAGLKPAISGIAEIIVGTILSNDHFGLYQVAALLAKKSVDFIDVSFERFLEEKLAKLFQSRQRRPAMLFINEETKHLMRQYLARGSYTQIGMAVLSETLYWHTGPSLIFLSFKSSSTESSHFDYQSS</sequence>
<dbReference type="EMBL" id="KE123934">
    <property type="protein sequence ID" value="EPB89495.1"/>
    <property type="molecule type" value="Genomic_DNA"/>
</dbReference>
<evidence type="ECO:0000313" key="1">
    <source>
        <dbReference type="EMBL" id="EPB89495.1"/>
    </source>
</evidence>
<name>S2KB18_MUCC1</name>
<dbReference type="VEuPathDB" id="FungiDB:HMPREF1544_03726"/>
<evidence type="ECO:0000313" key="2">
    <source>
        <dbReference type="Proteomes" id="UP000014254"/>
    </source>
</evidence>
<keyword evidence="2" id="KW-1185">Reference proteome</keyword>
<proteinExistence type="predicted"/>
<dbReference type="Proteomes" id="UP000014254">
    <property type="component" value="Unassembled WGS sequence"/>
</dbReference>